<comment type="caution">
    <text evidence="2">The sequence shown here is derived from an EMBL/GenBank/DDBJ whole genome shotgun (WGS) entry which is preliminary data.</text>
</comment>
<reference evidence="2 3" key="1">
    <citation type="journal article" date="2016" name="ISME J.">
        <title>Chasing the elusive Euryarchaeota class WSA2: genomes reveal a uniquely fastidious methyl-reducing methanogen.</title>
        <authorList>
            <person name="Nobu M.K."/>
            <person name="Narihiro T."/>
            <person name="Kuroda K."/>
            <person name="Mei R."/>
            <person name="Liu W.T."/>
        </authorList>
    </citation>
    <scope>NUCLEOTIDE SEQUENCE [LARGE SCALE GENOMIC DNA]</scope>
    <source>
        <strain evidence="2">B15fssc0709_Meth_Bin003</strain>
    </source>
</reference>
<feature type="domain" description="2-oxoacid dehydrogenase acyltransferase catalytic" evidence="1">
    <location>
        <begin position="190"/>
        <end position="273"/>
    </location>
</feature>
<dbReference type="GO" id="GO:0016746">
    <property type="term" value="F:acyltransferase activity"/>
    <property type="evidence" value="ECO:0007669"/>
    <property type="project" value="InterPro"/>
</dbReference>
<organism evidence="2 3">
    <name type="scientific">Candidatus Methanofastidiosum methylothiophilum</name>
    <dbReference type="NCBI Taxonomy" id="1705564"/>
    <lineage>
        <taxon>Archaea</taxon>
        <taxon>Methanobacteriati</taxon>
        <taxon>Methanobacteriota</taxon>
        <taxon>Stenosarchaea group</taxon>
        <taxon>Candidatus Methanofastidiosia</taxon>
        <taxon>Candidatus Methanofastidiosales</taxon>
        <taxon>Candidatus Methanofastidiosaceae</taxon>
        <taxon>Candidatus Methanofastidiosum</taxon>
    </lineage>
</organism>
<gene>
    <name evidence="2" type="ORF">APG11_01578</name>
</gene>
<protein>
    <submittedName>
        <fullName evidence="2">Branched-chain alpha-keto acid dehydrogenase subunit E2</fullName>
    </submittedName>
</protein>
<name>A0A150IPM0_9EURY</name>
<dbReference type="SUPFAM" id="SSF52777">
    <property type="entry name" value="CoA-dependent acyltransferases"/>
    <property type="match status" value="1"/>
</dbReference>
<proteinExistence type="predicted"/>
<dbReference type="Pfam" id="PF00198">
    <property type="entry name" value="2-oxoacid_dh"/>
    <property type="match status" value="1"/>
</dbReference>
<dbReference type="AlphaFoldDB" id="A0A150IPM0"/>
<evidence type="ECO:0000313" key="2">
    <source>
        <dbReference type="EMBL" id="KYC46900.1"/>
    </source>
</evidence>
<sequence>MAFGDRCDGKQIRTLPNYKRIYPFVMKTRTESAIYADFQFEVEKTLEYMEKINEGLSEKKVKFFHIFIASLVRTVAMRPQLNRFVMGRRIFQRNEIQISMIVKKKLDEDAGYSNIKVTFEPRDTLETVIQRMAKALEYGRGDEKKHEEKEIDLLIKFPDLILKFIIWVWRGLDYYGILPASIVKDDPMYASVYVTNLGSLGLDSVFHHLFEYGNTSNFIALGKIHKAPVVDDKGELKVKEVVRIGCTLDDRISEGIYFVKAIELFTKFMQNPEILEKPPSEEDIMDYLMATEEK</sequence>
<dbReference type="EMBL" id="LNGF01000040">
    <property type="protein sequence ID" value="KYC46900.1"/>
    <property type="molecule type" value="Genomic_DNA"/>
</dbReference>
<dbReference type="Gene3D" id="3.30.559.10">
    <property type="entry name" value="Chloramphenicol acetyltransferase-like domain"/>
    <property type="match status" value="2"/>
</dbReference>
<dbReference type="InterPro" id="IPR001078">
    <property type="entry name" value="2-oxoacid_DH_actylTfrase"/>
</dbReference>
<dbReference type="Proteomes" id="UP000091929">
    <property type="component" value="Unassembled WGS sequence"/>
</dbReference>
<evidence type="ECO:0000313" key="3">
    <source>
        <dbReference type="Proteomes" id="UP000091929"/>
    </source>
</evidence>
<accession>A0A150IPM0</accession>
<evidence type="ECO:0000259" key="1">
    <source>
        <dbReference type="Pfam" id="PF00198"/>
    </source>
</evidence>
<dbReference type="InterPro" id="IPR023213">
    <property type="entry name" value="CAT-like_dom_sf"/>
</dbReference>